<dbReference type="PANTHER" id="PTHR43441">
    <property type="entry name" value="RIBOSOMAL-PROTEIN-SERINE ACETYLTRANSFERASE"/>
    <property type="match status" value="1"/>
</dbReference>
<dbReference type="CDD" id="cd04301">
    <property type="entry name" value="NAT_SF"/>
    <property type="match status" value="1"/>
</dbReference>
<dbReference type="PROSITE" id="PS51186">
    <property type="entry name" value="GNAT"/>
    <property type="match status" value="1"/>
</dbReference>
<protein>
    <submittedName>
        <fullName evidence="2">Protein N-acetyltransferase, RimJ/RimL family</fullName>
    </submittedName>
</protein>
<dbReference type="OrthoDB" id="2061990at2"/>
<dbReference type="InterPro" id="IPR051908">
    <property type="entry name" value="Ribosomal_N-acetyltransferase"/>
</dbReference>
<dbReference type="RefSeq" id="WP_157682862.1">
    <property type="nucleotide sequence ID" value="NZ_LT629757.1"/>
</dbReference>
<evidence type="ECO:0000313" key="3">
    <source>
        <dbReference type="Proteomes" id="UP000198859"/>
    </source>
</evidence>
<dbReference type="Gene3D" id="3.40.630.30">
    <property type="match status" value="1"/>
</dbReference>
<keyword evidence="2" id="KW-0808">Transferase</keyword>
<gene>
    <name evidence="2" type="ORF">SAMN04488570_2778</name>
</gene>
<evidence type="ECO:0000259" key="1">
    <source>
        <dbReference type="PROSITE" id="PS51186"/>
    </source>
</evidence>
<evidence type="ECO:0000313" key="2">
    <source>
        <dbReference type="EMBL" id="SDS82028.1"/>
    </source>
</evidence>
<dbReference type="EMBL" id="LT629757">
    <property type="protein sequence ID" value="SDS82028.1"/>
    <property type="molecule type" value="Genomic_DNA"/>
</dbReference>
<dbReference type="InterPro" id="IPR016181">
    <property type="entry name" value="Acyl_CoA_acyltransferase"/>
</dbReference>
<sequence>MPARPVVRLRAFAPRDDAPLRLLFADPGTRLWNPGTSDDDVTGWRVRSNRRTPDGETWVVADPDDDRLLGTVSLFDVDHGQGTGELGYRVLPAERGRGVAVAGLLAASARAYDVHGLRRLQLFHAVGNGASCGVALAAGFVVEGTLRASYVYGDGVAHDEHLHARLVGDVVDL</sequence>
<dbReference type="GO" id="GO:0008999">
    <property type="term" value="F:protein-N-terminal-alanine acetyltransferase activity"/>
    <property type="evidence" value="ECO:0007669"/>
    <property type="project" value="TreeGrafter"/>
</dbReference>
<proteinExistence type="predicted"/>
<dbReference type="GO" id="GO:1990189">
    <property type="term" value="F:protein N-terminal-serine acetyltransferase activity"/>
    <property type="evidence" value="ECO:0007669"/>
    <property type="project" value="TreeGrafter"/>
</dbReference>
<dbReference type="STRING" id="642780.SAMN04488570_2778"/>
<dbReference type="InterPro" id="IPR000182">
    <property type="entry name" value="GNAT_dom"/>
</dbReference>
<keyword evidence="3" id="KW-1185">Reference proteome</keyword>
<dbReference type="SUPFAM" id="SSF55729">
    <property type="entry name" value="Acyl-CoA N-acyltransferases (Nat)"/>
    <property type="match status" value="1"/>
</dbReference>
<dbReference type="GO" id="GO:0005737">
    <property type="term" value="C:cytoplasm"/>
    <property type="evidence" value="ECO:0007669"/>
    <property type="project" value="TreeGrafter"/>
</dbReference>
<dbReference type="Pfam" id="PF13302">
    <property type="entry name" value="Acetyltransf_3"/>
    <property type="match status" value="1"/>
</dbReference>
<feature type="domain" description="N-acetyltransferase" evidence="1">
    <location>
        <begin position="7"/>
        <end position="169"/>
    </location>
</feature>
<dbReference type="AlphaFoldDB" id="A0A1H1VB76"/>
<name>A0A1H1VB76_9ACTN</name>
<reference evidence="3" key="1">
    <citation type="submission" date="2016-10" db="EMBL/GenBank/DDBJ databases">
        <authorList>
            <person name="Varghese N."/>
            <person name="Submissions S."/>
        </authorList>
    </citation>
    <scope>NUCLEOTIDE SEQUENCE [LARGE SCALE GENOMIC DNA]</scope>
    <source>
        <strain evidence="3">DSM 22127</strain>
    </source>
</reference>
<dbReference type="Proteomes" id="UP000198859">
    <property type="component" value="Chromosome I"/>
</dbReference>
<accession>A0A1H1VB76</accession>
<organism evidence="2 3">
    <name type="scientific">Nocardioides scoriae</name>
    <dbReference type="NCBI Taxonomy" id="642780"/>
    <lineage>
        <taxon>Bacteria</taxon>
        <taxon>Bacillati</taxon>
        <taxon>Actinomycetota</taxon>
        <taxon>Actinomycetes</taxon>
        <taxon>Propionibacteriales</taxon>
        <taxon>Nocardioidaceae</taxon>
        <taxon>Nocardioides</taxon>
    </lineage>
</organism>
<dbReference type="PANTHER" id="PTHR43441:SF10">
    <property type="entry name" value="ACETYLTRANSFERASE"/>
    <property type="match status" value="1"/>
</dbReference>